<sequence length="229" mass="24841">MPLRERGVLPLVNDFDSNMPLATGLWGGTKRYCSERITTSTSYLVSRQTTVVTDLFEAYDWPIAVMWAESDLDKFIPASAPVLPAMVAFTGAAITSPAVQDVHSTTSSLAPSTTKSEARISTGAQAGIGIGVAVPATGLLAGIGYLLYRRRKRQRTRAAAKTEATPTYSYPSSASPKAELQSHEYRELGVPGSDDYGGGILYHEMRGQSNQWELEARELPANQPYHVSR</sequence>
<comment type="caution">
    <text evidence="1">The sequence shown here is derived from an EMBL/GenBank/DDBJ whole genome shotgun (WGS) entry which is preliminary data.</text>
</comment>
<evidence type="ECO:0000313" key="1">
    <source>
        <dbReference type="EMBL" id="KAK3708292.1"/>
    </source>
</evidence>
<organism evidence="1 2">
    <name type="scientific">Vermiconidia calcicola</name>
    <dbReference type="NCBI Taxonomy" id="1690605"/>
    <lineage>
        <taxon>Eukaryota</taxon>
        <taxon>Fungi</taxon>
        <taxon>Dikarya</taxon>
        <taxon>Ascomycota</taxon>
        <taxon>Pezizomycotina</taxon>
        <taxon>Dothideomycetes</taxon>
        <taxon>Dothideomycetidae</taxon>
        <taxon>Mycosphaerellales</taxon>
        <taxon>Extremaceae</taxon>
        <taxon>Vermiconidia</taxon>
    </lineage>
</organism>
<dbReference type="Proteomes" id="UP001281147">
    <property type="component" value="Unassembled WGS sequence"/>
</dbReference>
<evidence type="ECO:0000313" key="2">
    <source>
        <dbReference type="Proteomes" id="UP001281147"/>
    </source>
</evidence>
<keyword evidence="2" id="KW-1185">Reference proteome</keyword>
<dbReference type="EMBL" id="JAUTXU010000102">
    <property type="protein sequence ID" value="KAK3708292.1"/>
    <property type="molecule type" value="Genomic_DNA"/>
</dbReference>
<protein>
    <submittedName>
        <fullName evidence="1">Uncharacterized protein</fullName>
    </submittedName>
</protein>
<gene>
    <name evidence="1" type="ORF">LTR37_011557</name>
</gene>
<name>A0ACC3N2B0_9PEZI</name>
<proteinExistence type="predicted"/>
<accession>A0ACC3N2B0</accession>
<reference evidence="1" key="1">
    <citation type="submission" date="2023-07" db="EMBL/GenBank/DDBJ databases">
        <title>Black Yeasts Isolated from many extreme environments.</title>
        <authorList>
            <person name="Coleine C."/>
            <person name="Stajich J.E."/>
            <person name="Selbmann L."/>
        </authorList>
    </citation>
    <scope>NUCLEOTIDE SEQUENCE</scope>
    <source>
        <strain evidence="1">CCFEE 5714</strain>
    </source>
</reference>